<evidence type="ECO:0000256" key="4">
    <source>
        <dbReference type="ARBA" id="ARBA00012173"/>
    </source>
</evidence>
<dbReference type="SUPFAM" id="SSF51905">
    <property type="entry name" value="FAD/NAD(P)-binding domain"/>
    <property type="match status" value="1"/>
</dbReference>
<organism evidence="11 12">
    <name type="scientific">Candidatus Halobonum tyrrellensis G22</name>
    <dbReference type="NCBI Taxonomy" id="1324957"/>
    <lineage>
        <taxon>Archaea</taxon>
        <taxon>Methanobacteriati</taxon>
        <taxon>Methanobacteriota</taxon>
        <taxon>Stenosarchaea group</taxon>
        <taxon>Halobacteria</taxon>
        <taxon>Halobacteriales</taxon>
        <taxon>Haloferacaceae</taxon>
        <taxon>Candidatus Halobonum</taxon>
    </lineage>
</organism>
<name>V4GRZ6_9EURY</name>
<dbReference type="PRINTS" id="PR00368">
    <property type="entry name" value="FADPNR"/>
</dbReference>
<evidence type="ECO:0000259" key="10">
    <source>
        <dbReference type="Pfam" id="PF00890"/>
    </source>
</evidence>
<gene>
    <name evidence="11" type="ORF">K933_12136</name>
</gene>
<evidence type="ECO:0000256" key="9">
    <source>
        <dbReference type="SAM" id="MobiDB-lite"/>
    </source>
</evidence>
<protein>
    <recommendedName>
        <fullName evidence="4">L-aspartate oxidase</fullName>
        <ecNumber evidence="4">1.4.3.16</ecNumber>
    </recommendedName>
</protein>
<dbReference type="EMBL" id="ASGZ01000043">
    <property type="protein sequence ID" value="ESP87821.1"/>
    <property type="molecule type" value="Genomic_DNA"/>
</dbReference>
<comment type="pathway">
    <text evidence="2">Cofactor biosynthesis; NAD(+) biosynthesis; iminoaspartate from L-aspartate (oxidase route): step 1/1.</text>
</comment>
<keyword evidence="8" id="KW-0560">Oxidoreductase</keyword>
<dbReference type="Pfam" id="PF00890">
    <property type="entry name" value="FAD_binding_2"/>
    <property type="match status" value="1"/>
</dbReference>
<feature type="compositionally biased region" description="Basic and acidic residues" evidence="9">
    <location>
        <begin position="191"/>
        <end position="206"/>
    </location>
</feature>
<feature type="compositionally biased region" description="Acidic residues" evidence="9">
    <location>
        <begin position="207"/>
        <end position="216"/>
    </location>
</feature>
<sequence length="563" mass="58465">MSRDHGREAYEADVLVVGSGIAGCATALAAAREGADVLVATKAEEPTDASTDWAQGGIAVTQSDPEAFAADIRAAGAGECDPDAVETLVGDARGAVEDALIDTLGVEFDRREGDAADATDADGAAFDLGREAAHSERRILHVDASTGRHVLRPFLAHLRGRENVRILEDTAAYDLITHEGRVHGALVEPPADERGTDGDADERSETDGDETDERDGDDGGRDAEGRSAVPAFAGATVLATGGVGGLYRESTNPDGATGDGVAMAALAGADVAGMQYVQFHPTAYAGDDPFLVSEAVRGEGAVLRNADGERFMPAVHDDAELAPRDVVARAVARERDRTDDVRLDVSPVDFREQFPGLAADCDERGVDPADGIPVAPAEHFLCGGVDVDLRGRASLDRLFAVGECSHTGVHGANRLASTSLLEGLVWGLRAGETAAGVGVDAGPERVEAPDPRDGDPALPDSFARGKFRRLRDTASDALGIERRPEEVGRAAATLRRLKGEVDAYTRTRTSRGLYELRNATVVGLLIARAAANADSAGCHRLVREGGADSDGAAAGEGGEAGAD</sequence>
<evidence type="ECO:0000256" key="5">
    <source>
        <dbReference type="ARBA" id="ARBA00022630"/>
    </source>
</evidence>
<reference evidence="11 12" key="1">
    <citation type="journal article" date="2013" name="Genome Announc.">
        <title>Draft Genome Sequence of 'Candidatus Halobonum tyrrellensis' Strain G22, Isolated from the Hypersaline Waters of Lake Tyrrell, Australia.</title>
        <authorList>
            <person name="Ugalde J.A."/>
            <person name="Narasingarao P."/>
            <person name="Kuo S."/>
            <person name="Podell S."/>
            <person name="Allen E.E."/>
        </authorList>
    </citation>
    <scope>NUCLEOTIDE SEQUENCE [LARGE SCALE GENOMIC DNA]</scope>
    <source>
        <strain evidence="11 12">G22</strain>
    </source>
</reference>
<feature type="region of interest" description="Disordered" evidence="9">
    <location>
        <begin position="441"/>
        <end position="461"/>
    </location>
</feature>
<dbReference type="InterPro" id="IPR036188">
    <property type="entry name" value="FAD/NAD-bd_sf"/>
</dbReference>
<evidence type="ECO:0000256" key="8">
    <source>
        <dbReference type="ARBA" id="ARBA00023002"/>
    </source>
</evidence>
<accession>V4GRZ6</accession>
<keyword evidence="12" id="KW-1185">Reference proteome</keyword>
<dbReference type="OrthoDB" id="305271at2157"/>
<dbReference type="STRING" id="1324957.K933_12136"/>
<evidence type="ECO:0000256" key="3">
    <source>
        <dbReference type="ARBA" id="ARBA00008562"/>
    </source>
</evidence>
<proteinExistence type="inferred from homology"/>
<evidence type="ECO:0000256" key="7">
    <source>
        <dbReference type="ARBA" id="ARBA00022827"/>
    </source>
</evidence>
<evidence type="ECO:0000256" key="1">
    <source>
        <dbReference type="ARBA" id="ARBA00001974"/>
    </source>
</evidence>
<keyword evidence="5" id="KW-0285">Flavoprotein</keyword>
<dbReference type="PROSITE" id="PS51257">
    <property type="entry name" value="PROKAR_LIPOPROTEIN"/>
    <property type="match status" value="1"/>
</dbReference>
<evidence type="ECO:0000313" key="12">
    <source>
        <dbReference type="Proteomes" id="UP000017840"/>
    </source>
</evidence>
<dbReference type="Gene3D" id="3.50.50.60">
    <property type="entry name" value="FAD/NAD(P)-binding domain"/>
    <property type="match status" value="1"/>
</dbReference>
<dbReference type="EC" id="1.4.3.16" evidence="4"/>
<feature type="region of interest" description="Disordered" evidence="9">
    <location>
        <begin position="183"/>
        <end position="229"/>
    </location>
</feature>
<dbReference type="PATRIC" id="fig|1324957.4.peg.2465"/>
<dbReference type="InterPro" id="IPR037099">
    <property type="entry name" value="Fum_R/Succ_DH_flav-like_C_sf"/>
</dbReference>
<dbReference type="InterPro" id="IPR027477">
    <property type="entry name" value="Succ_DH/fumarate_Rdtase_cat_sf"/>
</dbReference>
<comment type="caution">
    <text evidence="11">The sequence shown here is derived from an EMBL/GenBank/DDBJ whole genome shotgun (WGS) entry which is preliminary data.</text>
</comment>
<dbReference type="AlphaFoldDB" id="V4GRZ6"/>
<feature type="domain" description="FAD-dependent oxidoreductase 2 FAD-binding" evidence="10">
    <location>
        <begin position="13"/>
        <end position="420"/>
    </location>
</feature>
<keyword evidence="7" id="KW-0274">FAD</keyword>
<dbReference type="Gene3D" id="3.90.700.10">
    <property type="entry name" value="Succinate dehydrogenase/fumarate reductase flavoprotein, catalytic domain"/>
    <property type="match status" value="1"/>
</dbReference>
<evidence type="ECO:0000256" key="2">
    <source>
        <dbReference type="ARBA" id="ARBA00004950"/>
    </source>
</evidence>
<feature type="compositionally biased region" description="Basic and acidic residues" evidence="9">
    <location>
        <begin position="442"/>
        <end position="455"/>
    </location>
</feature>
<dbReference type="FunFam" id="3.90.700.10:FF:000002">
    <property type="entry name" value="L-aspartate oxidase"/>
    <property type="match status" value="1"/>
</dbReference>
<dbReference type="InterPro" id="IPR003953">
    <property type="entry name" value="FAD-dep_OxRdtase_2_FAD-bd"/>
</dbReference>
<evidence type="ECO:0000256" key="6">
    <source>
        <dbReference type="ARBA" id="ARBA00022642"/>
    </source>
</evidence>
<dbReference type="RefSeq" id="WP_023395003.1">
    <property type="nucleotide sequence ID" value="NZ_ASGZ01000043.1"/>
</dbReference>
<comment type="cofactor">
    <cofactor evidence="1">
        <name>FAD</name>
        <dbReference type="ChEBI" id="CHEBI:57692"/>
    </cofactor>
</comment>
<dbReference type="eggNOG" id="arCOG00572">
    <property type="taxonomic scope" value="Archaea"/>
</dbReference>
<dbReference type="SUPFAM" id="SSF56425">
    <property type="entry name" value="Succinate dehydrogenase/fumarate reductase flavoprotein, catalytic domain"/>
    <property type="match status" value="1"/>
</dbReference>
<keyword evidence="6" id="KW-0662">Pyridine nucleotide biosynthesis</keyword>
<comment type="similarity">
    <text evidence="3">Belongs to the FAD-dependent oxidoreductase 2 family. NadB subfamily.</text>
</comment>
<dbReference type="UniPathway" id="UPA00253">
    <property type="reaction ID" value="UER00326"/>
</dbReference>
<dbReference type="PANTHER" id="PTHR42716:SF2">
    <property type="entry name" value="L-ASPARTATE OXIDASE, CHLOROPLASTIC"/>
    <property type="match status" value="1"/>
</dbReference>
<dbReference type="GO" id="GO:0009435">
    <property type="term" value="P:NAD+ biosynthetic process"/>
    <property type="evidence" value="ECO:0007669"/>
    <property type="project" value="UniProtKB-UniPathway"/>
</dbReference>
<dbReference type="InterPro" id="IPR005288">
    <property type="entry name" value="NadB"/>
</dbReference>
<dbReference type="Gene3D" id="1.20.58.100">
    <property type="entry name" value="Fumarate reductase/succinate dehydrogenase flavoprotein-like, C-terminal domain"/>
    <property type="match status" value="1"/>
</dbReference>
<evidence type="ECO:0000313" key="11">
    <source>
        <dbReference type="EMBL" id="ESP87821.1"/>
    </source>
</evidence>
<dbReference type="PANTHER" id="PTHR42716">
    <property type="entry name" value="L-ASPARTATE OXIDASE"/>
    <property type="match status" value="1"/>
</dbReference>
<dbReference type="SUPFAM" id="SSF46977">
    <property type="entry name" value="Succinate dehydrogenase/fumarate reductase flavoprotein C-terminal domain"/>
    <property type="match status" value="1"/>
</dbReference>
<dbReference type="GO" id="GO:0008734">
    <property type="term" value="F:L-aspartate oxidase activity"/>
    <property type="evidence" value="ECO:0007669"/>
    <property type="project" value="UniProtKB-EC"/>
</dbReference>
<dbReference type="Proteomes" id="UP000017840">
    <property type="component" value="Unassembled WGS sequence"/>
</dbReference>